<feature type="compositionally biased region" description="Polar residues" evidence="1">
    <location>
        <begin position="269"/>
        <end position="289"/>
    </location>
</feature>
<organism evidence="2 3">
    <name type="scientific">Tetrapyrgos nigripes</name>
    <dbReference type="NCBI Taxonomy" id="182062"/>
    <lineage>
        <taxon>Eukaryota</taxon>
        <taxon>Fungi</taxon>
        <taxon>Dikarya</taxon>
        <taxon>Basidiomycota</taxon>
        <taxon>Agaricomycotina</taxon>
        <taxon>Agaricomycetes</taxon>
        <taxon>Agaricomycetidae</taxon>
        <taxon>Agaricales</taxon>
        <taxon>Marasmiineae</taxon>
        <taxon>Marasmiaceae</taxon>
        <taxon>Tetrapyrgos</taxon>
    </lineage>
</organism>
<feature type="compositionally biased region" description="Polar residues" evidence="1">
    <location>
        <begin position="335"/>
        <end position="344"/>
    </location>
</feature>
<dbReference type="EMBL" id="JAACJM010000043">
    <property type="protein sequence ID" value="KAF5360299.1"/>
    <property type="molecule type" value="Genomic_DNA"/>
</dbReference>
<name>A0A8H5G8G4_9AGAR</name>
<feature type="compositionally biased region" description="Polar residues" evidence="1">
    <location>
        <begin position="169"/>
        <end position="186"/>
    </location>
</feature>
<dbReference type="AlphaFoldDB" id="A0A8H5G8G4"/>
<accession>A0A8H5G8G4</accession>
<feature type="compositionally biased region" description="Basic residues" evidence="1">
    <location>
        <begin position="220"/>
        <end position="229"/>
    </location>
</feature>
<feature type="compositionally biased region" description="Basic and acidic residues" evidence="1">
    <location>
        <begin position="230"/>
        <end position="239"/>
    </location>
</feature>
<comment type="caution">
    <text evidence="2">The sequence shown here is derived from an EMBL/GenBank/DDBJ whole genome shotgun (WGS) entry which is preliminary data.</text>
</comment>
<evidence type="ECO:0000256" key="1">
    <source>
        <dbReference type="SAM" id="MobiDB-lite"/>
    </source>
</evidence>
<feature type="compositionally biased region" description="Low complexity" evidence="1">
    <location>
        <begin position="139"/>
        <end position="151"/>
    </location>
</feature>
<evidence type="ECO:0000313" key="2">
    <source>
        <dbReference type="EMBL" id="KAF5360299.1"/>
    </source>
</evidence>
<keyword evidence="3" id="KW-1185">Reference proteome</keyword>
<dbReference type="Proteomes" id="UP000559256">
    <property type="component" value="Unassembled WGS sequence"/>
</dbReference>
<evidence type="ECO:0000313" key="3">
    <source>
        <dbReference type="Proteomes" id="UP000559256"/>
    </source>
</evidence>
<reference evidence="2 3" key="1">
    <citation type="journal article" date="2020" name="ISME J.">
        <title>Uncovering the hidden diversity of litter-decomposition mechanisms in mushroom-forming fungi.</title>
        <authorList>
            <person name="Floudas D."/>
            <person name="Bentzer J."/>
            <person name="Ahren D."/>
            <person name="Johansson T."/>
            <person name="Persson P."/>
            <person name="Tunlid A."/>
        </authorList>
    </citation>
    <scope>NUCLEOTIDE SEQUENCE [LARGE SCALE GENOMIC DNA]</scope>
    <source>
        <strain evidence="2 3">CBS 291.85</strain>
    </source>
</reference>
<feature type="compositionally biased region" description="Polar residues" evidence="1">
    <location>
        <begin position="41"/>
        <end position="74"/>
    </location>
</feature>
<sequence length="366" mass="39874">MSSNSQKGEIEKLQKALTRWANNQGSPPRRADSTQRHLPHLQSQASRSSLRGLTPPDDQNLTISPLPDFTTNILLQALPGVDEGDEAEGEGSGSGEDSLEARTPGSREAAGYLRSSYEVLGGPSASPPQLAPSYSSEGTLPLLDDTPLHLPMQPPGLLSMTAPKDEPSVSHSSLFAHPSQSPSQRLQALLTDDRPVRPSSLPVHTEGFPVHSPQEGLKEKKGKKKREKKRDRAEKRPEVDIGLVPEMPFSFPLWKDVSTQEGAAPKSPTHCNPTPPTRRQSVPVNSTLFSHAPPEACQSFTGNASGGVKSPRRHSESKDQWRGYQHPNPYVVDENSVSRPSDTQHPGHYHYNDESGSWVTSGFGFF</sequence>
<feature type="region of interest" description="Disordered" evidence="1">
    <location>
        <begin position="1"/>
        <end position="242"/>
    </location>
</feature>
<protein>
    <submittedName>
        <fullName evidence="2">Uncharacterized protein</fullName>
    </submittedName>
</protein>
<feature type="region of interest" description="Disordered" evidence="1">
    <location>
        <begin position="256"/>
        <end position="353"/>
    </location>
</feature>
<gene>
    <name evidence="2" type="ORF">D9758_009165</name>
</gene>
<proteinExistence type="predicted"/>